<keyword evidence="3" id="KW-1185">Reference proteome</keyword>
<comment type="caution">
    <text evidence="2">The sequence shown here is derived from an EMBL/GenBank/DDBJ whole genome shotgun (WGS) entry which is preliminary data.</text>
</comment>
<sequence length="258" mass="27481">MTRVVAFVLVFLGLVAQPVTAEPRARDDMLASASILAAQEPLDACGGRKLLDKIVPDGPFLEACKFHDACYRSGALDQGRCDADFLTDMQTACDAEYPLSKAGAQNATCRVAAATYYKAVNSRFGALLYPGGRTEGQLGEITQRVTGHGGTPHLEACSEVTNTANRKLRYYLTLHDAKGQWIATAPALKSAALQPGETRRLCAGTALSFFRSAQNMGPVYAVTLKADDPASINPFGDLVSLDRMDCETASGACQRVAP</sequence>
<name>A0A062VIC4_9PROT</name>
<accession>A0A062VIC4</accession>
<dbReference type="SUPFAM" id="SSF48619">
    <property type="entry name" value="Phospholipase A2, PLA2"/>
    <property type="match status" value="1"/>
</dbReference>
<dbReference type="OrthoDB" id="7630372at2"/>
<evidence type="ECO:0008006" key="4">
    <source>
        <dbReference type="Google" id="ProtNLM"/>
    </source>
</evidence>
<evidence type="ECO:0000313" key="2">
    <source>
        <dbReference type="EMBL" id="KDA00248.1"/>
    </source>
</evidence>
<dbReference type="RefSeq" id="WP_157532632.1">
    <property type="nucleotide sequence ID" value="NZ_ARYM01000002.1"/>
</dbReference>
<dbReference type="GO" id="GO:0050482">
    <property type="term" value="P:arachidonate secretion"/>
    <property type="evidence" value="ECO:0007669"/>
    <property type="project" value="InterPro"/>
</dbReference>
<dbReference type="GO" id="GO:0004623">
    <property type="term" value="F:phospholipase A2 activity"/>
    <property type="evidence" value="ECO:0007669"/>
    <property type="project" value="InterPro"/>
</dbReference>
<evidence type="ECO:0000313" key="3">
    <source>
        <dbReference type="Proteomes" id="UP000027100"/>
    </source>
</evidence>
<dbReference type="InterPro" id="IPR036444">
    <property type="entry name" value="PLipase_A2_dom_sf"/>
</dbReference>
<protein>
    <recommendedName>
        <fullName evidence="4">Lipoprotein</fullName>
    </recommendedName>
</protein>
<keyword evidence="1" id="KW-0732">Signal</keyword>
<feature type="signal peptide" evidence="1">
    <location>
        <begin position="1"/>
        <end position="21"/>
    </location>
</feature>
<dbReference type="GO" id="GO:0006644">
    <property type="term" value="P:phospholipid metabolic process"/>
    <property type="evidence" value="ECO:0007669"/>
    <property type="project" value="InterPro"/>
</dbReference>
<reference evidence="2 3" key="1">
    <citation type="journal article" date="2014" name="Antonie Van Leeuwenhoek">
        <title>Hyphomonas beringensis sp. nov. and Hyphomonas chukchiensis sp. nov., isolated from surface seawater of the Bering Sea and Chukchi Sea.</title>
        <authorList>
            <person name="Li C."/>
            <person name="Lai Q."/>
            <person name="Li G."/>
            <person name="Dong C."/>
            <person name="Wang J."/>
            <person name="Liao Y."/>
            <person name="Shao Z."/>
        </authorList>
    </citation>
    <scope>NUCLEOTIDE SEQUENCE [LARGE SCALE GENOMIC DNA]</scope>
    <source>
        <strain evidence="2 3">PS728</strain>
    </source>
</reference>
<gene>
    <name evidence="2" type="ORF">HPO_02502</name>
</gene>
<dbReference type="AlphaFoldDB" id="A0A062VIC4"/>
<dbReference type="Proteomes" id="UP000027100">
    <property type="component" value="Unassembled WGS sequence"/>
</dbReference>
<dbReference type="Gene3D" id="1.20.90.10">
    <property type="entry name" value="Phospholipase A2 domain"/>
    <property type="match status" value="1"/>
</dbReference>
<dbReference type="EMBL" id="ARYM01000002">
    <property type="protein sequence ID" value="KDA00248.1"/>
    <property type="molecule type" value="Genomic_DNA"/>
</dbReference>
<feature type="chain" id="PRO_5001619792" description="Lipoprotein" evidence="1">
    <location>
        <begin position="22"/>
        <end position="258"/>
    </location>
</feature>
<proteinExistence type="predicted"/>
<evidence type="ECO:0000256" key="1">
    <source>
        <dbReference type="SAM" id="SignalP"/>
    </source>
</evidence>
<dbReference type="PATRIC" id="fig|1280954.3.peg.512"/>
<organism evidence="2 3">
    <name type="scientific">Hyphomonas polymorpha PS728</name>
    <dbReference type="NCBI Taxonomy" id="1280954"/>
    <lineage>
        <taxon>Bacteria</taxon>
        <taxon>Pseudomonadati</taxon>
        <taxon>Pseudomonadota</taxon>
        <taxon>Alphaproteobacteria</taxon>
        <taxon>Hyphomonadales</taxon>
        <taxon>Hyphomonadaceae</taxon>
        <taxon>Hyphomonas</taxon>
    </lineage>
</organism>